<name>A0A248VED9_9BURK</name>
<dbReference type="GO" id="GO:0032993">
    <property type="term" value="C:protein-DNA complex"/>
    <property type="evidence" value="ECO:0007669"/>
    <property type="project" value="TreeGrafter"/>
</dbReference>
<dbReference type="Gene3D" id="3.40.50.2300">
    <property type="match status" value="1"/>
</dbReference>
<evidence type="ECO:0000313" key="9">
    <source>
        <dbReference type="Proteomes" id="UP000215158"/>
    </source>
</evidence>
<dbReference type="SUPFAM" id="SSF46894">
    <property type="entry name" value="C-terminal effector domain of the bipartite response regulators"/>
    <property type="match status" value="1"/>
</dbReference>
<dbReference type="SUPFAM" id="SSF52172">
    <property type="entry name" value="CheY-like"/>
    <property type="match status" value="1"/>
</dbReference>
<keyword evidence="3" id="KW-0804">Transcription</keyword>
<dbReference type="Pfam" id="PF00072">
    <property type="entry name" value="Response_reg"/>
    <property type="match status" value="1"/>
</dbReference>
<organism evidence="8 9">
    <name type="scientific">Paraburkholderia aromaticivorans</name>
    <dbReference type="NCBI Taxonomy" id="2026199"/>
    <lineage>
        <taxon>Bacteria</taxon>
        <taxon>Pseudomonadati</taxon>
        <taxon>Pseudomonadota</taxon>
        <taxon>Betaproteobacteria</taxon>
        <taxon>Burkholderiales</taxon>
        <taxon>Burkholderiaceae</taxon>
        <taxon>Paraburkholderia</taxon>
    </lineage>
</organism>
<dbReference type="GO" id="GO:0000976">
    <property type="term" value="F:transcription cis-regulatory region binding"/>
    <property type="evidence" value="ECO:0007669"/>
    <property type="project" value="TreeGrafter"/>
</dbReference>
<evidence type="ECO:0000256" key="3">
    <source>
        <dbReference type="ARBA" id="ARBA00023163"/>
    </source>
</evidence>
<dbReference type="PROSITE" id="PS50110">
    <property type="entry name" value="RESPONSE_REGULATORY"/>
    <property type="match status" value="1"/>
</dbReference>
<comment type="caution">
    <text evidence="4">Lacks conserved residue(s) required for the propagation of feature annotation.</text>
</comment>
<evidence type="ECO:0000259" key="6">
    <source>
        <dbReference type="PROSITE" id="PS50110"/>
    </source>
</evidence>
<evidence type="ECO:0000256" key="4">
    <source>
        <dbReference type="PROSITE-ProRule" id="PRU00169"/>
    </source>
</evidence>
<dbReference type="GO" id="GO:0006355">
    <property type="term" value="P:regulation of DNA-templated transcription"/>
    <property type="evidence" value="ECO:0007669"/>
    <property type="project" value="InterPro"/>
</dbReference>
<dbReference type="SMART" id="SM00448">
    <property type="entry name" value="REC"/>
    <property type="match status" value="1"/>
</dbReference>
<dbReference type="SMART" id="SM00862">
    <property type="entry name" value="Trans_reg_C"/>
    <property type="match status" value="1"/>
</dbReference>
<proteinExistence type="predicted"/>
<keyword evidence="1" id="KW-0805">Transcription regulation</keyword>
<dbReference type="Pfam" id="PF00486">
    <property type="entry name" value="Trans_reg_C"/>
    <property type="match status" value="1"/>
</dbReference>
<dbReference type="EMBL" id="CP022989">
    <property type="protein sequence ID" value="ASV96809.1"/>
    <property type="molecule type" value="Genomic_DNA"/>
</dbReference>
<dbReference type="PANTHER" id="PTHR48111">
    <property type="entry name" value="REGULATOR OF RPOS"/>
    <property type="match status" value="1"/>
</dbReference>
<keyword evidence="9" id="KW-1185">Reference proteome</keyword>
<dbReference type="PANTHER" id="PTHR48111:SF67">
    <property type="entry name" value="TRANSCRIPTIONAL REGULATORY PROTEIN TCTD"/>
    <property type="match status" value="1"/>
</dbReference>
<evidence type="ECO:0000313" key="8">
    <source>
        <dbReference type="EMBL" id="ASV96809.1"/>
    </source>
</evidence>
<feature type="DNA-binding region" description="OmpR/PhoB-type" evidence="5">
    <location>
        <begin position="123"/>
        <end position="217"/>
    </location>
</feature>
<keyword evidence="2 5" id="KW-0238">DNA-binding</keyword>
<protein>
    <recommendedName>
        <fullName evidence="10">DNA-binding response regulator</fullName>
    </recommendedName>
</protein>
<sequence length="248" mass="27578">MRVLIYEHDNAFAEVLREALRARSYAVDRVSSSRHAALALENDIYDLILFGIDGDLGSLSILKEYRSGGSAASVVAFSSQHSVAERTLAFEAGADACLEKPVDITELTARIRALMRRRIGQLRSVVSYGTLTLDDASCSVWADDAPIALKTREYAILRIFFTEPNRFFSAAYLEEKIYGWGEEVQSNAIQVHVHSLRKKLGTQRIETRNGAGYRLVTNSADVTCRLRTRQTAAVAEHGEQGHQERVVS</sequence>
<gene>
    <name evidence="8" type="ORF">CJU94_00645</name>
</gene>
<evidence type="ECO:0008006" key="10">
    <source>
        <dbReference type="Google" id="ProtNLM"/>
    </source>
</evidence>
<evidence type="ECO:0000256" key="2">
    <source>
        <dbReference type="ARBA" id="ARBA00023125"/>
    </source>
</evidence>
<evidence type="ECO:0000256" key="1">
    <source>
        <dbReference type="ARBA" id="ARBA00023015"/>
    </source>
</evidence>
<reference evidence="8 9" key="1">
    <citation type="submission" date="2017-08" db="EMBL/GenBank/DDBJ databases">
        <title>Identification and genetic characteristics of simultaneous BTEX- and naphthalene-degrading Paraburkholderia sp. BN5 isolated from petroleum-contaminated soil.</title>
        <authorList>
            <person name="Lee Y."/>
            <person name="Jeon C.O."/>
        </authorList>
    </citation>
    <scope>NUCLEOTIDE SEQUENCE [LARGE SCALE GENOMIC DNA]</scope>
    <source>
        <strain evidence="8 9">BN5</strain>
    </source>
</reference>
<dbReference type="KEGG" id="parb:CJU94_00645"/>
<dbReference type="Gene3D" id="1.10.10.10">
    <property type="entry name" value="Winged helix-like DNA-binding domain superfamily/Winged helix DNA-binding domain"/>
    <property type="match status" value="1"/>
</dbReference>
<dbReference type="PROSITE" id="PS51755">
    <property type="entry name" value="OMPR_PHOB"/>
    <property type="match status" value="1"/>
</dbReference>
<dbReference type="GO" id="GO:0005829">
    <property type="term" value="C:cytosol"/>
    <property type="evidence" value="ECO:0007669"/>
    <property type="project" value="TreeGrafter"/>
</dbReference>
<feature type="domain" description="OmpR/PhoB-type" evidence="7">
    <location>
        <begin position="123"/>
        <end position="217"/>
    </location>
</feature>
<evidence type="ECO:0000259" key="7">
    <source>
        <dbReference type="PROSITE" id="PS51755"/>
    </source>
</evidence>
<evidence type="ECO:0000256" key="5">
    <source>
        <dbReference type="PROSITE-ProRule" id="PRU01091"/>
    </source>
</evidence>
<dbReference type="InterPro" id="IPR001789">
    <property type="entry name" value="Sig_transdc_resp-reg_receiver"/>
</dbReference>
<dbReference type="RefSeq" id="WP_095417116.1">
    <property type="nucleotide sequence ID" value="NZ_CP022989.1"/>
</dbReference>
<dbReference type="Proteomes" id="UP000215158">
    <property type="component" value="Chromosome 1"/>
</dbReference>
<dbReference type="CDD" id="cd00383">
    <property type="entry name" value="trans_reg_C"/>
    <property type="match status" value="1"/>
</dbReference>
<dbReference type="GO" id="GO:0000156">
    <property type="term" value="F:phosphorelay response regulator activity"/>
    <property type="evidence" value="ECO:0007669"/>
    <property type="project" value="TreeGrafter"/>
</dbReference>
<dbReference type="AlphaFoldDB" id="A0A248VED9"/>
<dbReference type="InterPro" id="IPR036388">
    <property type="entry name" value="WH-like_DNA-bd_sf"/>
</dbReference>
<dbReference type="InterPro" id="IPR016032">
    <property type="entry name" value="Sig_transdc_resp-reg_C-effctor"/>
</dbReference>
<dbReference type="InterPro" id="IPR039420">
    <property type="entry name" value="WalR-like"/>
</dbReference>
<dbReference type="InterPro" id="IPR001867">
    <property type="entry name" value="OmpR/PhoB-type_DNA-bd"/>
</dbReference>
<dbReference type="OrthoDB" id="9130363at2"/>
<feature type="domain" description="Response regulatory" evidence="6">
    <location>
        <begin position="2"/>
        <end position="115"/>
    </location>
</feature>
<accession>A0A248VED9</accession>
<dbReference type="InterPro" id="IPR011006">
    <property type="entry name" value="CheY-like_superfamily"/>
</dbReference>